<accession>A0A1C7MQ60</accession>
<evidence type="ECO:0000313" key="3">
    <source>
        <dbReference type="Proteomes" id="UP000092993"/>
    </source>
</evidence>
<dbReference type="AlphaFoldDB" id="A0A1C7MQ60"/>
<reference evidence="2 3" key="1">
    <citation type="submission" date="2016-03" db="EMBL/GenBank/DDBJ databases">
        <title>Whole genome sequencing of Grifola frondosa 9006-11.</title>
        <authorList>
            <person name="Min B."/>
            <person name="Park H."/>
            <person name="Kim J.-G."/>
            <person name="Cho H."/>
            <person name="Oh Y.-L."/>
            <person name="Kong W.-S."/>
            <person name="Choi I.-G."/>
        </authorList>
    </citation>
    <scope>NUCLEOTIDE SEQUENCE [LARGE SCALE GENOMIC DNA]</scope>
    <source>
        <strain evidence="2 3">9006-11</strain>
    </source>
</reference>
<proteinExistence type="predicted"/>
<dbReference type="Pfam" id="PF13391">
    <property type="entry name" value="HNH_2"/>
    <property type="match status" value="1"/>
</dbReference>
<evidence type="ECO:0000259" key="1">
    <source>
        <dbReference type="Pfam" id="PF13391"/>
    </source>
</evidence>
<dbReference type="EMBL" id="LUGG01000001">
    <property type="protein sequence ID" value="OBZ79021.1"/>
    <property type="molecule type" value="Genomic_DNA"/>
</dbReference>
<feature type="domain" description="HNH nuclease" evidence="1">
    <location>
        <begin position="145"/>
        <end position="211"/>
    </location>
</feature>
<evidence type="ECO:0000313" key="2">
    <source>
        <dbReference type="EMBL" id="OBZ79021.1"/>
    </source>
</evidence>
<dbReference type="InterPro" id="IPR003615">
    <property type="entry name" value="HNH_nuc"/>
</dbReference>
<sequence>MDDSAGPGVIAVFLLSPRPHIESKQPAADIELEWVWVQGLSIPKTHIFGFSVKPYKWIRFVAGALLGAKGILCDSLDTNAVEIDYDRPLIPGDSALYYHTDPTEQERFFPLDPSLACSSSSCNASSTSSRFQTFRNNVVARDVTCVLSGTRTNLCEAAHLISHTKGNDYIEALTAARSGGSETIDHIDDIRNGILVSPTLHKLLEKQHVAFLLTPNFAMSTSDVNPGLLPDVKRWTVHDFEYVLDPTLQDSPHNQPLRVPADESQWPPRVLFDTTYASVVARYFGHEDFAAFVREHWQSRLYPGGRRNRRDIGQAELHLRRAQERADGLEEMDPLDMIFCISQIARPPPTAEHEQRLIIGQRTVEAARHTELEQKVASWLGTVT</sequence>
<organism evidence="2 3">
    <name type="scientific">Grifola frondosa</name>
    <name type="common">Maitake</name>
    <name type="synonym">Polyporus frondosus</name>
    <dbReference type="NCBI Taxonomy" id="5627"/>
    <lineage>
        <taxon>Eukaryota</taxon>
        <taxon>Fungi</taxon>
        <taxon>Dikarya</taxon>
        <taxon>Basidiomycota</taxon>
        <taxon>Agaricomycotina</taxon>
        <taxon>Agaricomycetes</taxon>
        <taxon>Polyporales</taxon>
        <taxon>Grifolaceae</taxon>
        <taxon>Grifola</taxon>
    </lineage>
</organism>
<name>A0A1C7MQ60_GRIFR</name>
<comment type="caution">
    <text evidence="2">The sequence shown here is derived from an EMBL/GenBank/DDBJ whole genome shotgun (WGS) entry which is preliminary data.</text>
</comment>
<keyword evidence="3" id="KW-1185">Reference proteome</keyword>
<dbReference type="OrthoDB" id="3222140at2759"/>
<dbReference type="Proteomes" id="UP000092993">
    <property type="component" value="Unassembled WGS sequence"/>
</dbReference>
<dbReference type="OMA" id="YCIMGAE"/>
<protein>
    <recommendedName>
        <fullName evidence="1">HNH nuclease domain-containing protein</fullName>
    </recommendedName>
</protein>
<gene>
    <name evidence="2" type="ORF">A0H81_00088</name>
</gene>